<dbReference type="InterPro" id="IPR026564">
    <property type="entry name" value="Transcrip_reg_TACO1-like_dom3"/>
</dbReference>
<dbReference type="Pfam" id="PF20772">
    <property type="entry name" value="TACO1_YebC_N"/>
    <property type="match status" value="1"/>
</dbReference>
<evidence type="ECO:0000256" key="3">
    <source>
        <dbReference type="ARBA" id="ARBA00023163"/>
    </source>
</evidence>
<evidence type="ECO:0000259" key="5">
    <source>
        <dbReference type="Pfam" id="PF20772"/>
    </source>
</evidence>
<keyword evidence="3" id="KW-0804">Transcription</keyword>
<evidence type="ECO:0008006" key="8">
    <source>
        <dbReference type="Google" id="ProtNLM"/>
    </source>
</evidence>
<protein>
    <recommendedName>
        <fullName evidence="8">Transcriptional regulator</fullName>
    </recommendedName>
</protein>
<dbReference type="EMBL" id="MFJV01000001">
    <property type="protein sequence ID" value="OGG23702.1"/>
    <property type="molecule type" value="Genomic_DNA"/>
</dbReference>
<keyword evidence="2" id="KW-0805">Transcription regulation</keyword>
<evidence type="ECO:0000313" key="6">
    <source>
        <dbReference type="EMBL" id="OGG23702.1"/>
    </source>
</evidence>
<feature type="domain" description="TACO1/YebC-like second and third" evidence="4">
    <location>
        <begin position="84"/>
        <end position="139"/>
    </location>
</feature>
<dbReference type="Gene3D" id="1.10.10.200">
    <property type="match status" value="1"/>
</dbReference>
<dbReference type="Pfam" id="PF01709">
    <property type="entry name" value="Transcrip_reg"/>
    <property type="match status" value="1"/>
</dbReference>
<dbReference type="SUPFAM" id="SSF75625">
    <property type="entry name" value="YebC-like"/>
    <property type="match status" value="1"/>
</dbReference>
<dbReference type="InterPro" id="IPR017856">
    <property type="entry name" value="Integrase-like_N"/>
</dbReference>
<reference evidence="6 7" key="1">
    <citation type="journal article" date="2016" name="Nat. Commun.">
        <title>Thousands of microbial genomes shed light on interconnected biogeochemical processes in an aquifer system.</title>
        <authorList>
            <person name="Anantharaman K."/>
            <person name="Brown C.T."/>
            <person name="Hug L.A."/>
            <person name="Sharon I."/>
            <person name="Castelle C.J."/>
            <person name="Probst A.J."/>
            <person name="Thomas B.C."/>
            <person name="Singh A."/>
            <person name="Wilkins M.J."/>
            <person name="Karaoz U."/>
            <person name="Brodie E.L."/>
            <person name="Williams K.H."/>
            <person name="Hubbard S.S."/>
            <person name="Banfield J.F."/>
        </authorList>
    </citation>
    <scope>NUCLEOTIDE SEQUENCE [LARGE SCALE GENOMIC DNA]</scope>
</reference>
<dbReference type="AlphaFoldDB" id="A0A1F6AGY5"/>
<sequence>MSGHSKWSKVKHQKAGTDAVKSAAFTRISRGITIAVREGGGITDPEKNYHLRLAIEKAREVNMPKDTIDRAIVRASGGDAGSFERLTYEGFGPGGSAFIIEAQTDNRARTVSQIKYVLEKNKASLSTPGSVKYLFQTKMQLDPSVEAKVRELVSELENLEDITSVQTNV</sequence>
<comment type="caution">
    <text evidence="6">The sequence shown here is derived from an EMBL/GenBank/DDBJ whole genome shotgun (WGS) entry which is preliminary data.</text>
</comment>
<evidence type="ECO:0000256" key="2">
    <source>
        <dbReference type="ARBA" id="ARBA00023015"/>
    </source>
</evidence>
<accession>A0A1F6AGY5</accession>
<dbReference type="STRING" id="1798392.A3A79_00645"/>
<dbReference type="InterPro" id="IPR002876">
    <property type="entry name" value="Transcrip_reg_TACO1-like"/>
</dbReference>
<organism evidence="6 7">
    <name type="scientific">Candidatus Gottesmanbacteria bacterium RIFCSPLOWO2_01_FULL_43_11b</name>
    <dbReference type="NCBI Taxonomy" id="1798392"/>
    <lineage>
        <taxon>Bacteria</taxon>
        <taxon>Candidatus Gottesmaniibacteriota</taxon>
    </lineage>
</organism>
<dbReference type="InterPro" id="IPR048300">
    <property type="entry name" value="TACO1_YebC-like_2nd/3rd_dom"/>
</dbReference>
<dbReference type="Gene3D" id="3.30.70.980">
    <property type="match status" value="1"/>
</dbReference>
<dbReference type="PANTHER" id="PTHR12532:SF0">
    <property type="entry name" value="TRANSLATIONAL ACTIVATOR OF CYTOCHROME C OXIDASE 1"/>
    <property type="match status" value="1"/>
</dbReference>
<dbReference type="Proteomes" id="UP000178759">
    <property type="component" value="Unassembled WGS sequence"/>
</dbReference>
<dbReference type="PANTHER" id="PTHR12532">
    <property type="entry name" value="TRANSLATIONAL ACTIVATOR OF CYTOCHROME C OXIDASE 1"/>
    <property type="match status" value="1"/>
</dbReference>
<proteinExistence type="inferred from homology"/>
<comment type="similarity">
    <text evidence="1">Belongs to the TACO1 family.</text>
</comment>
<dbReference type="InterPro" id="IPR029072">
    <property type="entry name" value="YebC-like"/>
</dbReference>
<dbReference type="GO" id="GO:0005737">
    <property type="term" value="C:cytoplasm"/>
    <property type="evidence" value="ECO:0007669"/>
    <property type="project" value="UniProtKB-ARBA"/>
</dbReference>
<name>A0A1F6AGY5_9BACT</name>
<gene>
    <name evidence="6" type="ORF">A3A79_00645</name>
</gene>
<evidence type="ECO:0000259" key="4">
    <source>
        <dbReference type="Pfam" id="PF01709"/>
    </source>
</evidence>
<feature type="domain" description="TACO1/YebC-like N-terminal" evidence="5">
    <location>
        <begin position="5"/>
        <end position="78"/>
    </location>
</feature>
<evidence type="ECO:0000313" key="7">
    <source>
        <dbReference type="Proteomes" id="UP000178759"/>
    </source>
</evidence>
<evidence type="ECO:0000256" key="1">
    <source>
        <dbReference type="ARBA" id="ARBA00008724"/>
    </source>
</evidence>
<dbReference type="InterPro" id="IPR049083">
    <property type="entry name" value="TACO1_YebC_N"/>
</dbReference>
<dbReference type="FunFam" id="1.10.10.200:FF:000002">
    <property type="entry name" value="Probable transcriptional regulatory protein CLM62_37755"/>
    <property type="match status" value="1"/>
</dbReference>